<reference evidence="1 2" key="1">
    <citation type="journal article" date="2024" name="Nat. Commun.">
        <title>Phylogenomics reveals the evolutionary origins of lichenization in chlorophyte algae.</title>
        <authorList>
            <person name="Puginier C."/>
            <person name="Libourel C."/>
            <person name="Otte J."/>
            <person name="Skaloud P."/>
            <person name="Haon M."/>
            <person name="Grisel S."/>
            <person name="Petersen M."/>
            <person name="Berrin J.G."/>
            <person name="Delaux P.M."/>
            <person name="Dal Grande F."/>
            <person name="Keller J."/>
        </authorList>
    </citation>
    <scope>NUCLEOTIDE SEQUENCE [LARGE SCALE GENOMIC DNA]</scope>
    <source>
        <strain evidence="1 2">SAG 2145</strain>
    </source>
</reference>
<dbReference type="AlphaFoldDB" id="A0AAW1QWX4"/>
<gene>
    <name evidence="1" type="ORF">WJX74_010321</name>
</gene>
<dbReference type="InterPro" id="IPR021109">
    <property type="entry name" value="Peptidase_aspartic_dom_sf"/>
</dbReference>
<dbReference type="SUPFAM" id="SSF50630">
    <property type="entry name" value="Acid proteases"/>
    <property type="match status" value="1"/>
</dbReference>
<sequence length="150" mass="16482">MPRVGGSICSPAAKTVQVGQRGFHLDTGATFCAISHAGFVRDKAALLQHGTAELLQMQRPLAINMFANGTTECWQAVAGARIWIENSWHTVDLIVIPGGMGEYLLGQSFMRQYEANLNMQTLMLGLGMSPHRLVNPRSEPLPVWYQNLVC</sequence>
<dbReference type="Gene3D" id="2.40.70.10">
    <property type="entry name" value="Acid Proteases"/>
    <property type="match status" value="1"/>
</dbReference>
<dbReference type="Proteomes" id="UP001438707">
    <property type="component" value="Unassembled WGS sequence"/>
</dbReference>
<name>A0AAW1QWX4_9CHLO</name>
<organism evidence="1 2">
    <name type="scientific">Apatococcus lobatus</name>
    <dbReference type="NCBI Taxonomy" id="904363"/>
    <lineage>
        <taxon>Eukaryota</taxon>
        <taxon>Viridiplantae</taxon>
        <taxon>Chlorophyta</taxon>
        <taxon>core chlorophytes</taxon>
        <taxon>Trebouxiophyceae</taxon>
        <taxon>Chlorellales</taxon>
        <taxon>Chlorellaceae</taxon>
        <taxon>Apatococcus</taxon>
    </lineage>
</organism>
<proteinExistence type="predicted"/>
<evidence type="ECO:0000313" key="2">
    <source>
        <dbReference type="Proteomes" id="UP001438707"/>
    </source>
</evidence>
<accession>A0AAW1QWX4</accession>
<comment type="caution">
    <text evidence="1">The sequence shown here is derived from an EMBL/GenBank/DDBJ whole genome shotgun (WGS) entry which is preliminary data.</text>
</comment>
<keyword evidence="2" id="KW-1185">Reference proteome</keyword>
<protein>
    <submittedName>
        <fullName evidence="1">Uncharacterized protein</fullName>
    </submittedName>
</protein>
<dbReference type="EMBL" id="JALJOS010000023">
    <property type="protein sequence ID" value="KAK9825818.1"/>
    <property type="molecule type" value="Genomic_DNA"/>
</dbReference>
<evidence type="ECO:0000313" key="1">
    <source>
        <dbReference type="EMBL" id="KAK9825818.1"/>
    </source>
</evidence>